<protein>
    <submittedName>
        <fullName evidence="2">Cell wall anchor domain-containing protein</fullName>
    </submittedName>
</protein>
<feature type="domain" description="Bacterial Ig" evidence="1">
    <location>
        <begin position="153"/>
        <end position="233"/>
    </location>
</feature>
<gene>
    <name evidence="2" type="ORF">MFLO_08942</name>
</gene>
<evidence type="ECO:0000313" key="3">
    <source>
        <dbReference type="Proteomes" id="UP000019249"/>
    </source>
</evidence>
<feature type="domain" description="Bacterial Ig" evidence="1">
    <location>
        <begin position="410"/>
        <end position="490"/>
    </location>
</feature>
<dbReference type="Proteomes" id="UP000019249">
    <property type="component" value="Unassembled WGS sequence"/>
</dbReference>
<accession>A0ABP3AXJ1</accession>
<dbReference type="RefSeq" id="WP_036097393.1">
    <property type="nucleotide sequence ID" value="NZ_AODF01000018.1"/>
</dbReference>
<name>A0ABP3AXJ1_9LIST</name>
<feature type="domain" description="Bacterial Ig" evidence="1">
    <location>
        <begin position="325"/>
        <end position="405"/>
    </location>
</feature>
<dbReference type="EMBL" id="AODF01000018">
    <property type="protein sequence ID" value="EUJ31339.1"/>
    <property type="molecule type" value="Genomic_DNA"/>
</dbReference>
<keyword evidence="3" id="KW-1185">Reference proteome</keyword>
<feature type="domain" description="Bacterial Ig" evidence="1">
    <location>
        <begin position="240"/>
        <end position="319"/>
    </location>
</feature>
<reference evidence="2 3" key="1">
    <citation type="journal article" date="2014" name="Int. J. Syst. Evol. Microbiol.">
        <title>Listeria floridensis sp. nov., Listeria aquatica sp. nov., Listeria cornellensis sp. nov., Listeria riparia sp. nov. and Listeria grandensis sp. nov., from agricultural and natural environments.</title>
        <authorList>
            <person name="den Bakker H.C."/>
            <person name="Warchocki S."/>
            <person name="Wright E.M."/>
            <person name="Allred A.F."/>
            <person name="Ahlstrom C."/>
            <person name="Manuel C.S."/>
            <person name="Stasiewicz M.J."/>
            <person name="Burrell A."/>
            <person name="Roof S."/>
            <person name="Strawn L."/>
            <person name="Fortes E.D."/>
            <person name="Nightingale K.K."/>
            <person name="Kephart D."/>
            <person name="Wiedmann M."/>
        </authorList>
    </citation>
    <scope>NUCLEOTIDE SEQUENCE [LARGE SCALE GENOMIC DNA]</scope>
    <source>
        <strain evidence="2 3">FSL S10-1187</strain>
    </source>
</reference>
<dbReference type="InterPro" id="IPR046746">
    <property type="entry name" value="Big_15"/>
</dbReference>
<comment type="caution">
    <text evidence="2">The sequence shown here is derived from an EMBL/GenBank/DDBJ whole genome shotgun (WGS) entry which is preliminary data.</text>
</comment>
<evidence type="ECO:0000259" key="1">
    <source>
        <dbReference type="Pfam" id="PF20622"/>
    </source>
</evidence>
<sequence length="491" mass="53587">MQKSKSIIRQKGIPYNKTIDIEYSGSVKTYDGVETPLSKAVLKTTIETEVPKIKFDPVPPKRIQTGTELNLAGTFDGLTSKSFILEYKIDDGNWVAYKKYSTSPGNEVKWSAPISNLASGDHTIQVRATDDYGKESNLLNQKISVSDLPITKGNIKPNVYNIGDTNVTGTYQGDVARLRLYINGVSAAWGGSVEKGKFVFYVGNQKISQKDKITFNAYDKENNLLEENVPVQVSEKQVSGTITPDVYNPGNKNTTGKYTGEVTKASLYVNGKYISTGGTFANGNFSYYVGNKIKAQDSAYLIAKDKSGKELDRKNVEIKSVNAVGTIRPDYYIEGKSTIVGSYTGDVSKARLIVNGKTISWGGSFAKGRFSYYVKSNLIKQGASVTMEAYDKNDKKLDSNNVLVSATEKGSFTSATHIVGSSTVKGTFTGDIKIAKVYINGVAKAWGGDFGGGAFSYYVGKNKIKTTDIVTIEGYTKDMKLLDTKQVELKK</sequence>
<evidence type="ECO:0000313" key="2">
    <source>
        <dbReference type="EMBL" id="EUJ31339.1"/>
    </source>
</evidence>
<dbReference type="Pfam" id="PF20622">
    <property type="entry name" value="Big_15"/>
    <property type="match status" value="4"/>
</dbReference>
<proteinExistence type="predicted"/>
<organism evidence="2 3">
    <name type="scientific">Listeria floridensis FSL S10-1187</name>
    <dbReference type="NCBI Taxonomy" id="1265817"/>
    <lineage>
        <taxon>Bacteria</taxon>
        <taxon>Bacillati</taxon>
        <taxon>Bacillota</taxon>
        <taxon>Bacilli</taxon>
        <taxon>Bacillales</taxon>
        <taxon>Listeriaceae</taxon>
        <taxon>Listeria</taxon>
    </lineage>
</organism>